<dbReference type="Proteomes" id="UP000835052">
    <property type="component" value="Unassembled WGS sequence"/>
</dbReference>
<gene>
    <name evidence="1" type="ORF">CAUJ_LOCUS14947</name>
</gene>
<dbReference type="EMBL" id="CAJGYM010000151">
    <property type="protein sequence ID" value="CAD6199042.1"/>
    <property type="molecule type" value="Genomic_DNA"/>
</dbReference>
<evidence type="ECO:0000313" key="1">
    <source>
        <dbReference type="EMBL" id="CAD6199042.1"/>
    </source>
</evidence>
<organism evidence="1 2">
    <name type="scientific">Caenorhabditis auriculariae</name>
    <dbReference type="NCBI Taxonomy" id="2777116"/>
    <lineage>
        <taxon>Eukaryota</taxon>
        <taxon>Metazoa</taxon>
        <taxon>Ecdysozoa</taxon>
        <taxon>Nematoda</taxon>
        <taxon>Chromadorea</taxon>
        <taxon>Rhabditida</taxon>
        <taxon>Rhabditina</taxon>
        <taxon>Rhabditomorpha</taxon>
        <taxon>Rhabditoidea</taxon>
        <taxon>Rhabditidae</taxon>
        <taxon>Peloderinae</taxon>
        <taxon>Caenorhabditis</taxon>
    </lineage>
</organism>
<sequence length="302" mass="34408">MSIEFGKAEYVNGRSKKNLVFLWESREHKSRVYEFIVSAKFKADGLVSWKCVHCMKLRDQMKKDGKPVADRKIPLVHIDKDIIKENPEHPFNAEHFCTGRDIVDSAILRAKLSYLKDSLKLPFPITESPSETTESDLTEVVEKLPLKLDASQKRRVTCVINRTPFLKRAALRQKLKKKWTPEDTFLLAVEKVEKQQVKEKAHEMPKSQKKVRLAPLSDCLPSTSEILEKVLNSRIGNLEEFVKVDVCGDDSLNRNSGDPEPKRPKLDLQITEKVKGTTVSEQSSHGELIYGDNQLVACDIVI</sequence>
<protein>
    <submittedName>
        <fullName evidence="1">Uncharacterized protein</fullName>
    </submittedName>
</protein>
<keyword evidence="2" id="KW-1185">Reference proteome</keyword>
<accession>A0A8S1HWM8</accession>
<dbReference type="AlphaFoldDB" id="A0A8S1HWM8"/>
<reference evidence="1" key="1">
    <citation type="submission" date="2020-10" db="EMBL/GenBank/DDBJ databases">
        <authorList>
            <person name="Kikuchi T."/>
        </authorList>
    </citation>
    <scope>NUCLEOTIDE SEQUENCE</scope>
    <source>
        <strain evidence="1">NKZ352</strain>
    </source>
</reference>
<evidence type="ECO:0000313" key="2">
    <source>
        <dbReference type="Proteomes" id="UP000835052"/>
    </source>
</evidence>
<proteinExistence type="predicted"/>
<comment type="caution">
    <text evidence="1">The sequence shown here is derived from an EMBL/GenBank/DDBJ whole genome shotgun (WGS) entry which is preliminary data.</text>
</comment>
<name>A0A8S1HWM8_9PELO</name>
<dbReference type="OrthoDB" id="5811900at2759"/>